<evidence type="ECO:0000313" key="1">
    <source>
        <dbReference type="EMBL" id="PQO27941.1"/>
    </source>
</evidence>
<organism evidence="1 2">
    <name type="scientific">Blastopirellula marina</name>
    <dbReference type="NCBI Taxonomy" id="124"/>
    <lineage>
        <taxon>Bacteria</taxon>
        <taxon>Pseudomonadati</taxon>
        <taxon>Planctomycetota</taxon>
        <taxon>Planctomycetia</taxon>
        <taxon>Pirellulales</taxon>
        <taxon>Pirellulaceae</taxon>
        <taxon>Blastopirellula</taxon>
    </lineage>
</organism>
<accession>A0A2S8F705</accession>
<protein>
    <recommendedName>
        <fullName evidence="3">Class I SAM-dependent methyltransferase</fullName>
    </recommendedName>
</protein>
<dbReference type="InterPro" id="IPR029063">
    <property type="entry name" value="SAM-dependent_MTases_sf"/>
</dbReference>
<evidence type="ECO:0008006" key="3">
    <source>
        <dbReference type="Google" id="ProtNLM"/>
    </source>
</evidence>
<dbReference type="OrthoDB" id="276962at2"/>
<dbReference type="Pfam" id="PF13578">
    <property type="entry name" value="Methyltransf_24"/>
    <property type="match status" value="1"/>
</dbReference>
<dbReference type="Proteomes" id="UP000240009">
    <property type="component" value="Unassembled WGS sequence"/>
</dbReference>
<dbReference type="EMBL" id="PUIA01000051">
    <property type="protein sequence ID" value="PQO27941.1"/>
    <property type="molecule type" value="Genomic_DNA"/>
</dbReference>
<dbReference type="RefSeq" id="WP_105355455.1">
    <property type="nucleotide sequence ID" value="NZ_PUIA01000051.1"/>
</dbReference>
<evidence type="ECO:0000313" key="2">
    <source>
        <dbReference type="Proteomes" id="UP000240009"/>
    </source>
</evidence>
<proteinExistence type="predicted"/>
<sequence>MPGLGNNVQRFSKRVVNRLKRLTYINTVPVDVSQYSLSETELDLLEKLVEEAAQYEGPIVEIGTLLGRTTQRLATWITPPQKIVTVDNYSWNGWGISPEQHFALASEILYFPKHLGLVEQVRMDKDEFYRTYSGPAPSMVFLDAMHTYEETRKDIAWARSLGVPIICGHDHNANAWPGVVQAANEFGGAERLQGSVFVLPKASMEPVAQTANT</sequence>
<reference evidence="1 2" key="1">
    <citation type="submission" date="2018-02" db="EMBL/GenBank/DDBJ databases">
        <title>Comparative genomes isolates from brazilian mangrove.</title>
        <authorList>
            <person name="Araujo J.E."/>
            <person name="Taketani R.G."/>
            <person name="Silva M.C.P."/>
            <person name="Loureco M.V."/>
            <person name="Andreote F.D."/>
        </authorList>
    </citation>
    <scope>NUCLEOTIDE SEQUENCE [LARGE SCALE GENOMIC DNA]</scope>
    <source>
        <strain evidence="1 2">HEX-2 MGV</strain>
    </source>
</reference>
<name>A0A2S8F705_9BACT</name>
<gene>
    <name evidence="1" type="ORF">C5Y96_16290</name>
</gene>
<comment type="caution">
    <text evidence="1">The sequence shown here is derived from an EMBL/GenBank/DDBJ whole genome shotgun (WGS) entry which is preliminary data.</text>
</comment>
<dbReference type="Gene3D" id="3.40.50.150">
    <property type="entry name" value="Vaccinia Virus protein VP39"/>
    <property type="match status" value="1"/>
</dbReference>
<dbReference type="AlphaFoldDB" id="A0A2S8F705"/>